<dbReference type="InterPro" id="IPR029141">
    <property type="entry name" value="FimA_N"/>
</dbReference>
<name>A0A401LTB0_9BACE</name>
<feature type="region of interest" description="Disordered" evidence="5">
    <location>
        <begin position="1"/>
        <end position="22"/>
    </location>
</feature>
<sequence length="560" mass="61751">MDDTLQYSEYHPGPDCGVQDGDKDMRLKVSVPRTYGKTGTGSLSREERIDTLDVLVFAPGPDGKMYLRASATGSEVKNDEGNVVANVFEVVMPLGRNMDVHVFANSHRELMRSGAFGNIGKEMQTVLGMVAHSRKYDLQKDDQLLPMHGSVTGVTVDKDSKDVLPVSVLRSVAKVSVMLNGKMDAGNDWLTGGELDEKEFELRELYAFYPADSGRVATADTTVFYTVIPDSGNVRTATLPAKLKAGNRPDTLSIIKTSKVTEIESIYLYENIPWTKDGYDYATTRMVVGGIYTDPRTHKVDTNADGTSRVSYYRINFQNVYDTATPVQYPVLRNHHYVFNITSVAAPGYDTPRQAAEGKPININVTVIDWKNEINNVEYDGQSYFDLSERIIRLPRNAGSERSIEVESNVDEALWGMYFKDTHNGATTPQTWYKDKLGTDSVAPTLETVLKNSRYEVTKSGTKITVKALKAYKDLPAAPTTETRDDVLIIKVKNLYISLIITQVDKSPDDWGGGGSGSSEVGGKGEEGNVDGVTENDRENGNGESGTPDTEVKFDNKTTK</sequence>
<evidence type="ECO:0000256" key="2">
    <source>
        <dbReference type="ARBA" id="ARBA00006011"/>
    </source>
</evidence>
<evidence type="ECO:0000313" key="7">
    <source>
        <dbReference type="EMBL" id="GCB34796.1"/>
    </source>
</evidence>
<dbReference type="GO" id="GO:0009289">
    <property type="term" value="C:pilus"/>
    <property type="evidence" value="ECO:0007669"/>
    <property type="project" value="UniProtKB-SubCell"/>
</dbReference>
<dbReference type="Gene3D" id="2.60.40.3690">
    <property type="match status" value="1"/>
</dbReference>
<organism evidence="7 8">
    <name type="scientific">Bacteroides faecalis</name>
    <dbReference type="NCBI Taxonomy" id="2447885"/>
    <lineage>
        <taxon>Bacteria</taxon>
        <taxon>Pseudomonadati</taxon>
        <taxon>Bacteroidota</taxon>
        <taxon>Bacteroidia</taxon>
        <taxon>Bacteroidales</taxon>
        <taxon>Bacteroidaceae</taxon>
        <taxon>Bacteroides</taxon>
    </lineage>
</organism>
<keyword evidence="8" id="KW-1185">Reference proteome</keyword>
<evidence type="ECO:0000256" key="4">
    <source>
        <dbReference type="ARBA" id="ARBA00023263"/>
    </source>
</evidence>
<protein>
    <recommendedName>
        <fullName evidence="6">Major fimbrial subunit protein N-terminal domain-containing protein</fullName>
    </recommendedName>
</protein>
<accession>A0A401LTB0</accession>
<feature type="compositionally biased region" description="Basic and acidic residues" evidence="5">
    <location>
        <begin position="550"/>
        <end position="560"/>
    </location>
</feature>
<evidence type="ECO:0000256" key="3">
    <source>
        <dbReference type="ARBA" id="ARBA00022729"/>
    </source>
</evidence>
<evidence type="ECO:0000259" key="6">
    <source>
        <dbReference type="Pfam" id="PF06321"/>
    </source>
</evidence>
<dbReference type="EMBL" id="BHWB01000004">
    <property type="protein sequence ID" value="GCB34796.1"/>
    <property type="molecule type" value="Genomic_DNA"/>
</dbReference>
<gene>
    <name evidence="7" type="ORF">KGMB02408_17410</name>
</gene>
<dbReference type="Proteomes" id="UP000288079">
    <property type="component" value="Unassembled WGS sequence"/>
</dbReference>
<reference evidence="7 8" key="1">
    <citation type="submission" date="2018-10" db="EMBL/GenBank/DDBJ databases">
        <title>Draft Genome Sequence of Bacteroides sp. KCTC 15687.</title>
        <authorList>
            <person name="Yu S.Y."/>
            <person name="Kim J.S."/>
            <person name="Oh B.S."/>
            <person name="Park S.H."/>
            <person name="Kang S.W."/>
            <person name="Park J.E."/>
            <person name="Choi S.H."/>
            <person name="Han K.I."/>
            <person name="Lee K.C."/>
            <person name="Eom M.K."/>
            <person name="Suh M.K."/>
            <person name="Lee D.H."/>
            <person name="Yoon H."/>
            <person name="Kim B."/>
            <person name="Yang S.J."/>
            <person name="Lee J.S."/>
            <person name="Lee J.H."/>
        </authorList>
    </citation>
    <scope>NUCLEOTIDE SEQUENCE [LARGE SCALE GENOMIC DNA]</scope>
    <source>
        <strain evidence="7 8">KCTC 15687</strain>
    </source>
</reference>
<proteinExistence type="inferred from homology"/>
<dbReference type="Pfam" id="PF06321">
    <property type="entry name" value="P_gingi_FimA"/>
    <property type="match status" value="1"/>
</dbReference>
<comment type="subcellular location">
    <subcellularLocation>
        <location evidence="1">Fimbrium</location>
    </subcellularLocation>
</comment>
<evidence type="ECO:0000256" key="5">
    <source>
        <dbReference type="SAM" id="MobiDB-lite"/>
    </source>
</evidence>
<feature type="domain" description="Major fimbrial subunit protein N-terminal" evidence="6">
    <location>
        <begin position="26"/>
        <end position="161"/>
    </location>
</feature>
<dbReference type="AlphaFoldDB" id="A0A401LTB0"/>
<keyword evidence="4" id="KW-0281">Fimbrium</keyword>
<comment type="similarity">
    <text evidence="2">Belongs to the bacteroidetes fimbrillin superfamily. FimA/Mfa1 family.</text>
</comment>
<comment type="caution">
    <text evidence="7">The sequence shown here is derived from an EMBL/GenBank/DDBJ whole genome shotgun (WGS) entry which is preliminary data.</text>
</comment>
<feature type="region of interest" description="Disordered" evidence="5">
    <location>
        <begin position="507"/>
        <end position="560"/>
    </location>
</feature>
<evidence type="ECO:0000256" key="1">
    <source>
        <dbReference type="ARBA" id="ARBA00004561"/>
    </source>
</evidence>
<evidence type="ECO:0000313" key="8">
    <source>
        <dbReference type="Proteomes" id="UP000288079"/>
    </source>
</evidence>
<feature type="compositionally biased region" description="Gly residues" evidence="5">
    <location>
        <begin position="511"/>
        <end position="522"/>
    </location>
</feature>
<keyword evidence="3" id="KW-0732">Signal</keyword>